<evidence type="ECO:0000313" key="2">
    <source>
        <dbReference type="EMBL" id="KAK4306188.1"/>
    </source>
</evidence>
<comment type="caution">
    <text evidence="2">The sequence shown here is derived from an EMBL/GenBank/DDBJ whole genome shotgun (WGS) entry which is preliminary data.</text>
</comment>
<keyword evidence="3" id="KW-1185">Reference proteome</keyword>
<organism evidence="2 3">
    <name type="scientific">Petrolisthes manimaculis</name>
    <dbReference type="NCBI Taxonomy" id="1843537"/>
    <lineage>
        <taxon>Eukaryota</taxon>
        <taxon>Metazoa</taxon>
        <taxon>Ecdysozoa</taxon>
        <taxon>Arthropoda</taxon>
        <taxon>Crustacea</taxon>
        <taxon>Multicrustacea</taxon>
        <taxon>Malacostraca</taxon>
        <taxon>Eumalacostraca</taxon>
        <taxon>Eucarida</taxon>
        <taxon>Decapoda</taxon>
        <taxon>Pleocyemata</taxon>
        <taxon>Anomura</taxon>
        <taxon>Galatheoidea</taxon>
        <taxon>Porcellanidae</taxon>
        <taxon>Petrolisthes</taxon>
    </lineage>
</organism>
<dbReference type="EMBL" id="JAWZYT010002164">
    <property type="protein sequence ID" value="KAK4306188.1"/>
    <property type="molecule type" value="Genomic_DNA"/>
</dbReference>
<protein>
    <submittedName>
        <fullName evidence="2">Uncharacterized protein</fullName>
    </submittedName>
</protein>
<name>A0AAE1PDP2_9EUCA</name>
<evidence type="ECO:0000313" key="3">
    <source>
        <dbReference type="Proteomes" id="UP001292094"/>
    </source>
</evidence>
<evidence type="ECO:0000256" key="1">
    <source>
        <dbReference type="SAM" id="MobiDB-lite"/>
    </source>
</evidence>
<sequence length="156" mass="17492">MTILAMSCAQKELIPSASSTKFELMESLLEAMTNIFTNPIHQDLKGDLYDIMKKYSTDGKSTGSHDQHIHQPIHQDLKGEIAKAITEFNFGFARSGGLVASGKLGKKIRTGLDVKKHKSFESRQEKKENRRSKKRKVMEEAKKVTKEGTTYEAGAF</sequence>
<proteinExistence type="predicted"/>
<feature type="region of interest" description="Disordered" evidence="1">
    <location>
        <begin position="115"/>
        <end position="156"/>
    </location>
</feature>
<reference evidence="2" key="1">
    <citation type="submission" date="2023-11" db="EMBL/GenBank/DDBJ databases">
        <title>Genome assemblies of two species of porcelain crab, Petrolisthes cinctipes and Petrolisthes manimaculis (Anomura: Porcellanidae).</title>
        <authorList>
            <person name="Angst P."/>
        </authorList>
    </citation>
    <scope>NUCLEOTIDE SEQUENCE</scope>
    <source>
        <strain evidence="2">PB745_02</strain>
        <tissue evidence="2">Gill</tissue>
    </source>
</reference>
<feature type="compositionally biased region" description="Basic and acidic residues" evidence="1">
    <location>
        <begin position="115"/>
        <end position="128"/>
    </location>
</feature>
<gene>
    <name evidence="2" type="ORF">Pmani_021963</name>
</gene>
<dbReference type="AlphaFoldDB" id="A0AAE1PDP2"/>
<accession>A0AAE1PDP2</accession>
<dbReference type="Proteomes" id="UP001292094">
    <property type="component" value="Unassembled WGS sequence"/>
</dbReference>
<feature type="compositionally biased region" description="Basic and acidic residues" evidence="1">
    <location>
        <begin position="137"/>
        <end position="146"/>
    </location>
</feature>